<dbReference type="Gramene" id="ESW12339">
    <property type="protein sequence ID" value="ESW12339"/>
    <property type="gene ID" value="PHAVU_008G104300g"/>
</dbReference>
<sequence>MKVSSFFWNVRGLRNHKTVEMLISLLKLHKPLLFFLAQPMVVYNDAFEVLFKSVNMHLAATSPITNKASKLWCLSIPNLVFMELTHTWLDGFCGGILVPS</sequence>
<dbReference type="AlphaFoldDB" id="V7B3E6"/>
<reference evidence="2" key="1">
    <citation type="journal article" date="2014" name="Nat. Genet.">
        <title>A reference genome for common bean and genome-wide analysis of dual domestications.</title>
        <authorList>
            <person name="Schmutz J."/>
            <person name="McClean P.E."/>
            <person name="Mamidi S."/>
            <person name="Wu G.A."/>
            <person name="Cannon S.B."/>
            <person name="Grimwood J."/>
            <person name="Jenkins J."/>
            <person name="Shu S."/>
            <person name="Song Q."/>
            <person name="Chavarro C."/>
            <person name="Torres-Torres M."/>
            <person name="Geffroy V."/>
            <person name="Moghaddam S.M."/>
            <person name="Gao D."/>
            <person name="Abernathy B."/>
            <person name="Barry K."/>
            <person name="Blair M."/>
            <person name="Brick M.A."/>
            <person name="Chovatia M."/>
            <person name="Gepts P."/>
            <person name="Goodstein D.M."/>
            <person name="Gonzales M."/>
            <person name="Hellsten U."/>
            <person name="Hyten D.L."/>
            <person name="Jia G."/>
            <person name="Kelly J.D."/>
            <person name="Kudrna D."/>
            <person name="Lee R."/>
            <person name="Richard M.M."/>
            <person name="Miklas P.N."/>
            <person name="Osorno J.M."/>
            <person name="Rodrigues J."/>
            <person name="Thareau V."/>
            <person name="Urrea C.A."/>
            <person name="Wang M."/>
            <person name="Yu Y."/>
            <person name="Zhang M."/>
            <person name="Wing R.A."/>
            <person name="Cregan P.B."/>
            <person name="Rokhsar D.S."/>
            <person name="Jackson S.A."/>
        </authorList>
    </citation>
    <scope>NUCLEOTIDE SEQUENCE [LARGE SCALE GENOMIC DNA]</scope>
    <source>
        <strain evidence="2">cv. G19833</strain>
    </source>
</reference>
<keyword evidence="2" id="KW-1185">Reference proteome</keyword>
<accession>V7B3E6</accession>
<gene>
    <name evidence="1" type="ORF">PHAVU_008G104300g</name>
</gene>
<proteinExistence type="predicted"/>
<dbReference type="SMR" id="V7B3E6"/>
<dbReference type="Proteomes" id="UP000000226">
    <property type="component" value="Chromosome 8"/>
</dbReference>
<evidence type="ECO:0000313" key="1">
    <source>
        <dbReference type="EMBL" id="ESW12339.1"/>
    </source>
</evidence>
<protein>
    <submittedName>
        <fullName evidence="1">Uncharacterized protein</fullName>
    </submittedName>
</protein>
<evidence type="ECO:0000313" key="2">
    <source>
        <dbReference type="Proteomes" id="UP000000226"/>
    </source>
</evidence>
<organism evidence="1 2">
    <name type="scientific">Phaseolus vulgaris</name>
    <name type="common">Kidney bean</name>
    <name type="synonym">French bean</name>
    <dbReference type="NCBI Taxonomy" id="3885"/>
    <lineage>
        <taxon>Eukaryota</taxon>
        <taxon>Viridiplantae</taxon>
        <taxon>Streptophyta</taxon>
        <taxon>Embryophyta</taxon>
        <taxon>Tracheophyta</taxon>
        <taxon>Spermatophyta</taxon>
        <taxon>Magnoliopsida</taxon>
        <taxon>eudicotyledons</taxon>
        <taxon>Gunneridae</taxon>
        <taxon>Pentapetalae</taxon>
        <taxon>rosids</taxon>
        <taxon>fabids</taxon>
        <taxon>Fabales</taxon>
        <taxon>Fabaceae</taxon>
        <taxon>Papilionoideae</taxon>
        <taxon>50 kb inversion clade</taxon>
        <taxon>NPAAA clade</taxon>
        <taxon>indigoferoid/millettioid clade</taxon>
        <taxon>Phaseoleae</taxon>
        <taxon>Phaseolus</taxon>
    </lineage>
</organism>
<dbReference type="EMBL" id="CM002295">
    <property type="protein sequence ID" value="ESW12339.1"/>
    <property type="molecule type" value="Genomic_DNA"/>
</dbReference>
<name>V7B3E6_PHAVU</name>